<gene>
    <name evidence="2" type="ORF">DXG03_009285</name>
</gene>
<feature type="region of interest" description="Disordered" evidence="1">
    <location>
        <begin position="224"/>
        <end position="243"/>
    </location>
</feature>
<dbReference type="EMBL" id="JABCKV010000087">
    <property type="protein sequence ID" value="KAG5643995.1"/>
    <property type="molecule type" value="Genomic_DNA"/>
</dbReference>
<dbReference type="InterPro" id="IPR032675">
    <property type="entry name" value="LRR_dom_sf"/>
</dbReference>
<evidence type="ECO:0008006" key="4">
    <source>
        <dbReference type="Google" id="ProtNLM"/>
    </source>
</evidence>
<evidence type="ECO:0000313" key="2">
    <source>
        <dbReference type="EMBL" id="KAG5643995.1"/>
    </source>
</evidence>
<organism evidence="2 3">
    <name type="scientific">Asterophora parasitica</name>
    <dbReference type="NCBI Taxonomy" id="117018"/>
    <lineage>
        <taxon>Eukaryota</taxon>
        <taxon>Fungi</taxon>
        <taxon>Dikarya</taxon>
        <taxon>Basidiomycota</taxon>
        <taxon>Agaricomycotina</taxon>
        <taxon>Agaricomycetes</taxon>
        <taxon>Agaricomycetidae</taxon>
        <taxon>Agaricales</taxon>
        <taxon>Tricholomatineae</taxon>
        <taxon>Lyophyllaceae</taxon>
        <taxon>Asterophora</taxon>
    </lineage>
</organism>
<comment type="caution">
    <text evidence="2">The sequence shown here is derived from an EMBL/GenBank/DDBJ whole genome shotgun (WGS) entry which is preliminary data.</text>
</comment>
<dbReference type="Proteomes" id="UP000775547">
    <property type="component" value="Unassembled WGS sequence"/>
</dbReference>
<evidence type="ECO:0000256" key="1">
    <source>
        <dbReference type="SAM" id="MobiDB-lite"/>
    </source>
</evidence>
<proteinExistence type="predicted"/>
<keyword evidence="3" id="KW-1185">Reference proteome</keyword>
<dbReference type="Gene3D" id="3.80.10.10">
    <property type="entry name" value="Ribonuclease Inhibitor"/>
    <property type="match status" value="1"/>
</dbReference>
<reference evidence="2" key="2">
    <citation type="submission" date="2021-10" db="EMBL/GenBank/DDBJ databases">
        <title>Phylogenomics reveals ancestral predisposition of the termite-cultivated fungus Termitomyces towards a domesticated lifestyle.</title>
        <authorList>
            <person name="Auxier B."/>
            <person name="Grum-Grzhimaylo A."/>
            <person name="Cardenas M.E."/>
            <person name="Lodge J.D."/>
            <person name="Laessoe T."/>
            <person name="Pedersen O."/>
            <person name="Smith M.E."/>
            <person name="Kuyper T.W."/>
            <person name="Franco-Molano E.A."/>
            <person name="Baroni T.J."/>
            <person name="Aanen D.K."/>
        </authorList>
    </citation>
    <scope>NUCLEOTIDE SEQUENCE</scope>
    <source>
        <strain evidence="2">AP01</strain>
        <tissue evidence="2">Mycelium</tissue>
    </source>
</reference>
<dbReference type="OrthoDB" id="2886770at2759"/>
<accession>A0A9P7KCL3</accession>
<sequence length="454" mass="50801">MVHLELSAASLPGTLVLPTEILSKIFLQCTDIDGGLTPANTIDVPLLLTKICRSWRTIAIGTRCLWSRLYLNIKPNATYQTFLVSTWLARAGAYPLQIYIMWINPPFYDVHPVLDILIQHSGHWHSMYFFLPITAYHSLLPIRGNLSILNELSLGTHEPPPLTDDVLDAFSTAPKLRSLECVNLHPYAFSFPWEHLSQIPIMTVPVDDALDILRRAPHLTSGSFICSDPDDHERTTPPPPPSPLRHERLLELAVLAPEWNPAVHAHVLFISLTAPALTSLRICNVTHPFGPSLIPFLTRVDTLESLYLRKTALRECDVLAALELLPSLKHLAVLSSSMFTMATDVLLQRLTWRPTQKKRRLLVPMLEKLELTLQDALNIPFVELLESRGCEGDPEAEDADVMVARLKRVEVAANDDYDEEIMARLDALAQCGMIIIIGSTDVPLEDGLEYMSTG</sequence>
<evidence type="ECO:0000313" key="3">
    <source>
        <dbReference type="Proteomes" id="UP000775547"/>
    </source>
</evidence>
<protein>
    <recommendedName>
        <fullName evidence="4">F-box domain-containing protein</fullName>
    </recommendedName>
</protein>
<reference evidence="2" key="1">
    <citation type="submission" date="2020-07" db="EMBL/GenBank/DDBJ databases">
        <authorList>
            <person name="Nieuwenhuis M."/>
            <person name="Van De Peppel L.J.J."/>
        </authorList>
    </citation>
    <scope>NUCLEOTIDE SEQUENCE</scope>
    <source>
        <strain evidence="2">AP01</strain>
        <tissue evidence="2">Mycelium</tissue>
    </source>
</reference>
<dbReference type="AlphaFoldDB" id="A0A9P7KCL3"/>
<name>A0A9P7KCL3_9AGAR</name>